<evidence type="ECO:0000313" key="7">
    <source>
        <dbReference type="EMBL" id="USQ97041.1"/>
    </source>
</evidence>
<comment type="function">
    <text evidence="1">Is involved in generating a small heat-stable compound (Nod), an acylated oligomer of N-acetylglucosamine, that stimulates mitosis in various plant protoplasts.</text>
</comment>
<dbReference type="Proteomes" id="UP001057520">
    <property type="component" value="Chromosome"/>
</dbReference>
<evidence type="ECO:0000256" key="4">
    <source>
        <dbReference type="ARBA" id="ARBA00032976"/>
    </source>
</evidence>
<evidence type="ECO:0000259" key="6">
    <source>
        <dbReference type="Pfam" id="PF01522"/>
    </source>
</evidence>
<dbReference type="CDD" id="cd10967">
    <property type="entry name" value="CE4_GLA_like_6s"/>
    <property type="match status" value="1"/>
</dbReference>
<feature type="domain" description="NodB homology" evidence="6">
    <location>
        <begin position="28"/>
        <end position="140"/>
    </location>
</feature>
<dbReference type="Pfam" id="PF01522">
    <property type="entry name" value="Polysacc_deac_1"/>
    <property type="match status" value="1"/>
</dbReference>
<organism evidence="7 8">
    <name type="scientific">Caulobacter segnis</name>
    <dbReference type="NCBI Taxonomy" id="88688"/>
    <lineage>
        <taxon>Bacteria</taxon>
        <taxon>Pseudomonadati</taxon>
        <taxon>Pseudomonadota</taxon>
        <taxon>Alphaproteobacteria</taxon>
        <taxon>Caulobacterales</taxon>
        <taxon>Caulobacteraceae</taxon>
        <taxon>Caulobacter</taxon>
    </lineage>
</organism>
<dbReference type="EMBL" id="CP096040">
    <property type="protein sequence ID" value="USQ97041.1"/>
    <property type="molecule type" value="Genomic_DNA"/>
</dbReference>
<dbReference type="SUPFAM" id="SSF88713">
    <property type="entry name" value="Glycoside hydrolase/deacetylase"/>
    <property type="match status" value="1"/>
</dbReference>
<evidence type="ECO:0000256" key="5">
    <source>
        <dbReference type="SAM" id="SignalP"/>
    </source>
</evidence>
<evidence type="ECO:0000256" key="3">
    <source>
        <dbReference type="ARBA" id="ARBA00020071"/>
    </source>
</evidence>
<dbReference type="InterPro" id="IPR002509">
    <property type="entry name" value="NODB_dom"/>
</dbReference>
<dbReference type="InterPro" id="IPR011330">
    <property type="entry name" value="Glyco_hydro/deAcase_b/a-brl"/>
</dbReference>
<evidence type="ECO:0000313" key="8">
    <source>
        <dbReference type="Proteomes" id="UP001057520"/>
    </source>
</evidence>
<accession>A0ABY4ZYP4</accession>
<comment type="similarity">
    <text evidence="2">Belongs to the polysaccharide deacetylase family.</text>
</comment>
<reference evidence="7 8" key="1">
    <citation type="submission" date="2022-04" db="EMBL/GenBank/DDBJ databases">
        <title>Genome sequence of soybean root-associated Caulobacter segnis RL271.</title>
        <authorList>
            <person name="Longley R."/>
            <person name="Bonito G."/>
            <person name="Trigodet F."/>
            <person name="Crosson S."/>
            <person name="Fiebig A."/>
        </authorList>
    </citation>
    <scope>NUCLEOTIDE SEQUENCE [LARGE SCALE GENOMIC DNA]</scope>
    <source>
        <strain evidence="7 8">RL271</strain>
    </source>
</reference>
<evidence type="ECO:0000256" key="2">
    <source>
        <dbReference type="ARBA" id="ARBA00010973"/>
    </source>
</evidence>
<gene>
    <name evidence="7" type="ORF">MZV50_05655</name>
</gene>
<evidence type="ECO:0000256" key="1">
    <source>
        <dbReference type="ARBA" id="ARBA00003236"/>
    </source>
</evidence>
<keyword evidence="8" id="KW-1185">Reference proteome</keyword>
<dbReference type="Gene3D" id="3.20.20.370">
    <property type="entry name" value="Glycoside hydrolase/deacetylase"/>
    <property type="match status" value="1"/>
</dbReference>
<keyword evidence="5" id="KW-0732">Signal</keyword>
<sequence length="266" mass="28650">MRGIFIVLIALVLASPAVAGSFDWPGGRKAAIVLTYDDALTSHLDVAAPQLEAAGLRGTFFLNGTFPAADIPRWRRLAERGHELGNHSMFHPCPQASFAMDPQFNSERYTVPGMLREIGAMNTLLTAIDGRTERTYSVPCSVSLAGGVDYTDALRASGTIRYVRTGVPSGGVISDPAMLDPFRVPSRSFPETATADDLIAYVQDVRRAGGLGVFMFHGVGGDYLTVSSEAHQGLLRYLKAHADEIWVAPFQDVMRRATASGAPPRP</sequence>
<feature type="chain" id="PRO_5045543195" description="Chitooligosaccharide deacetylase" evidence="5">
    <location>
        <begin position="20"/>
        <end position="266"/>
    </location>
</feature>
<name>A0ABY4ZYP4_9CAUL</name>
<proteinExistence type="inferred from homology"/>
<feature type="signal peptide" evidence="5">
    <location>
        <begin position="1"/>
        <end position="19"/>
    </location>
</feature>
<protein>
    <recommendedName>
        <fullName evidence="3">Chitooligosaccharide deacetylase</fullName>
    </recommendedName>
    <alternativeName>
        <fullName evidence="4">Nodulation protein B</fullName>
    </alternativeName>
</protein>